<dbReference type="InterPro" id="IPR038794">
    <property type="entry name" value="LIAT1"/>
</dbReference>
<dbReference type="PANTHER" id="PTHR36474:SF1">
    <property type="entry name" value="PROTEIN LIAT1"/>
    <property type="match status" value="1"/>
</dbReference>
<dbReference type="CTD" id="400566"/>
<dbReference type="KEGG" id="gsh:117349342"/>
<feature type="region of interest" description="Disordered" evidence="1">
    <location>
        <begin position="1"/>
        <end position="86"/>
    </location>
</feature>
<reference evidence="3" key="1">
    <citation type="submission" date="2025-08" db="UniProtKB">
        <authorList>
            <consortium name="RefSeq"/>
        </authorList>
    </citation>
    <scope>IDENTIFICATION</scope>
</reference>
<name>A0A6P8PC31_GEOSA</name>
<keyword evidence="2" id="KW-1185">Reference proteome</keyword>
<dbReference type="GeneID" id="117349342"/>
<feature type="compositionally biased region" description="Basic and acidic residues" evidence="1">
    <location>
        <begin position="65"/>
        <end position="75"/>
    </location>
</feature>
<dbReference type="OrthoDB" id="10017439at2759"/>
<dbReference type="AlphaFoldDB" id="A0A6P8PC31"/>
<dbReference type="Proteomes" id="UP000515159">
    <property type="component" value="Chromosome 15"/>
</dbReference>
<gene>
    <name evidence="3" type="primary">C15H17orf97</name>
</gene>
<sequence>MATVTAAGEGLLEKEKSKVKLGGKQVPSKVALTSDKKKKKTKKKDKSEKASSPSKKRSHSSTPDETDKLKSKTWKDQPLPLSPESQAEVIKDHESEFSSSSIEQGLVEQINETLRWHGILDDPEEEEERIRIYKINRRRRYFSVAQEHMFSESPIAQAVDEDLHLVQKQGTMMSTNYPGYPGKEPSSVYFLGHGAQTVPKEELGMEMPDMTLPSFANISQDCYKSFV</sequence>
<proteinExistence type="predicted"/>
<organism evidence="2 3">
    <name type="scientific">Geotrypetes seraphini</name>
    <name type="common">Gaboon caecilian</name>
    <name type="synonym">Caecilia seraphini</name>
    <dbReference type="NCBI Taxonomy" id="260995"/>
    <lineage>
        <taxon>Eukaryota</taxon>
        <taxon>Metazoa</taxon>
        <taxon>Chordata</taxon>
        <taxon>Craniata</taxon>
        <taxon>Vertebrata</taxon>
        <taxon>Euteleostomi</taxon>
        <taxon>Amphibia</taxon>
        <taxon>Gymnophiona</taxon>
        <taxon>Geotrypetes</taxon>
    </lineage>
</organism>
<dbReference type="PANTHER" id="PTHR36474">
    <property type="entry name" value="PROTEIN LIAT1"/>
    <property type="match status" value="1"/>
</dbReference>
<evidence type="ECO:0000313" key="3">
    <source>
        <dbReference type="RefSeq" id="XP_033778580.1"/>
    </source>
</evidence>
<protein>
    <submittedName>
        <fullName evidence="3">Protein LIAT1</fullName>
    </submittedName>
</protein>
<dbReference type="RefSeq" id="XP_033778580.1">
    <property type="nucleotide sequence ID" value="XM_033922689.1"/>
</dbReference>
<evidence type="ECO:0000256" key="1">
    <source>
        <dbReference type="SAM" id="MobiDB-lite"/>
    </source>
</evidence>
<accession>A0A6P8PC31</accession>
<evidence type="ECO:0000313" key="2">
    <source>
        <dbReference type="Proteomes" id="UP000515159"/>
    </source>
</evidence>
<dbReference type="InParanoid" id="A0A6P8PC31"/>